<accession>A0A8J2LBE9</accession>
<dbReference type="AlphaFoldDB" id="A0A8J2LBE9"/>
<dbReference type="EMBL" id="CAJVCH010549096">
    <property type="protein sequence ID" value="CAG7828836.1"/>
    <property type="molecule type" value="Genomic_DNA"/>
</dbReference>
<feature type="region of interest" description="Disordered" evidence="1">
    <location>
        <begin position="242"/>
        <end position="264"/>
    </location>
</feature>
<comment type="caution">
    <text evidence="2">The sequence shown here is derived from an EMBL/GenBank/DDBJ whole genome shotgun (WGS) entry which is preliminary data.</text>
</comment>
<gene>
    <name evidence="2" type="ORF">AFUS01_LOCUS38735</name>
</gene>
<organism evidence="2 3">
    <name type="scientific">Allacma fusca</name>
    <dbReference type="NCBI Taxonomy" id="39272"/>
    <lineage>
        <taxon>Eukaryota</taxon>
        <taxon>Metazoa</taxon>
        <taxon>Ecdysozoa</taxon>
        <taxon>Arthropoda</taxon>
        <taxon>Hexapoda</taxon>
        <taxon>Collembola</taxon>
        <taxon>Symphypleona</taxon>
        <taxon>Sminthuridae</taxon>
        <taxon>Allacma</taxon>
    </lineage>
</organism>
<feature type="compositionally biased region" description="Basic and acidic residues" evidence="1">
    <location>
        <begin position="103"/>
        <end position="113"/>
    </location>
</feature>
<sequence>MDLIRHRSSNWTAVEFLKKSSIQYNPRILLTRPDHGVSSAGKDPRRMLQASSIETITLSDCDDEEGTPVPRKSPEETEALQSTPSSSQNETAGNNDGNNMHLESSRDPPKSVEKNISSTNEDTATDQVTASRNQNDLEEAIKSGNHEMSMRENSKNESSDTGTTDETNPEDGTRYIEESRRHDLTKQKLNKQPSTDRNLEYRYVQSVYFGKMRVKVSPTIPGEWALNEGNAIDQRELISPPTTTEVSLENPVGDSESNQRTTKMNRLSRNWGPLSCRIARKKLNSTKSSVVGSPRDTIPP</sequence>
<feature type="compositionally biased region" description="Polar residues" evidence="1">
    <location>
        <begin position="79"/>
        <end position="102"/>
    </location>
</feature>
<feature type="region of interest" description="Disordered" evidence="1">
    <location>
        <begin position="58"/>
        <end position="193"/>
    </location>
</feature>
<reference evidence="2" key="1">
    <citation type="submission" date="2021-06" db="EMBL/GenBank/DDBJ databases">
        <authorList>
            <person name="Hodson N. C."/>
            <person name="Mongue J. A."/>
            <person name="Jaron S. K."/>
        </authorList>
    </citation>
    <scope>NUCLEOTIDE SEQUENCE</scope>
</reference>
<proteinExistence type="predicted"/>
<evidence type="ECO:0000313" key="2">
    <source>
        <dbReference type="EMBL" id="CAG7828836.1"/>
    </source>
</evidence>
<evidence type="ECO:0000313" key="3">
    <source>
        <dbReference type="Proteomes" id="UP000708208"/>
    </source>
</evidence>
<dbReference type="Proteomes" id="UP000708208">
    <property type="component" value="Unassembled WGS sequence"/>
</dbReference>
<evidence type="ECO:0000256" key="1">
    <source>
        <dbReference type="SAM" id="MobiDB-lite"/>
    </source>
</evidence>
<protein>
    <submittedName>
        <fullName evidence="2">Uncharacterized protein</fullName>
    </submittedName>
</protein>
<feature type="compositionally biased region" description="Polar residues" evidence="1">
    <location>
        <begin position="255"/>
        <end position="264"/>
    </location>
</feature>
<feature type="compositionally biased region" description="Basic and acidic residues" evidence="1">
    <location>
        <begin position="171"/>
        <end position="186"/>
    </location>
</feature>
<feature type="compositionally biased region" description="Polar residues" evidence="1">
    <location>
        <begin position="114"/>
        <end position="134"/>
    </location>
</feature>
<feature type="compositionally biased region" description="Basic and acidic residues" evidence="1">
    <location>
        <begin position="139"/>
        <end position="158"/>
    </location>
</feature>
<keyword evidence="3" id="KW-1185">Reference proteome</keyword>
<name>A0A8J2LBE9_9HEXA</name>